<dbReference type="SUPFAM" id="SSF48168">
    <property type="entry name" value="R1 subunit of ribonucleotide reductase, N-terminal domain"/>
    <property type="match status" value="1"/>
</dbReference>
<keyword evidence="5 13" id="KW-0547">Nucleotide-binding</keyword>
<dbReference type="InterPro" id="IPR000788">
    <property type="entry name" value="RNR_lg_C"/>
</dbReference>
<dbReference type="GO" id="GO:0004748">
    <property type="term" value="F:ribonucleoside-diphosphate reductase activity, thioredoxin disulfide as acceptor"/>
    <property type="evidence" value="ECO:0007669"/>
    <property type="project" value="UniProtKB-EC"/>
</dbReference>
<keyword evidence="18" id="KW-1185">Reference proteome</keyword>
<keyword evidence="3 13" id="KW-0846">Cobalamin</keyword>
<evidence type="ECO:0000256" key="3">
    <source>
        <dbReference type="ARBA" id="ARBA00022628"/>
    </source>
</evidence>
<name>A0A5K7Z5V5_9BACT</name>
<dbReference type="InterPro" id="IPR050862">
    <property type="entry name" value="RdRp_reductase_class-2"/>
</dbReference>
<evidence type="ECO:0000313" key="17">
    <source>
        <dbReference type="EMBL" id="BBO75031.1"/>
    </source>
</evidence>
<keyword evidence="9" id="KW-1015">Disulfide bond</keyword>
<evidence type="ECO:0000256" key="9">
    <source>
        <dbReference type="ARBA" id="ARBA00023157"/>
    </source>
</evidence>
<keyword evidence="4 13" id="KW-0237">DNA synthesis</keyword>
<evidence type="ECO:0000259" key="16">
    <source>
        <dbReference type="Pfam" id="PF12637"/>
    </source>
</evidence>
<dbReference type="SUPFAM" id="SSF51998">
    <property type="entry name" value="PFL-like glycyl radical enzymes"/>
    <property type="match status" value="1"/>
</dbReference>
<evidence type="ECO:0000259" key="14">
    <source>
        <dbReference type="Pfam" id="PF00317"/>
    </source>
</evidence>
<feature type="domain" description="Ribonucleotide reductase large subunit C-terminal" evidence="15">
    <location>
        <begin position="182"/>
        <end position="652"/>
    </location>
</feature>
<dbReference type="UniPathway" id="UPA00326"/>
<keyword evidence="6" id="KW-0067">ATP-binding</keyword>
<dbReference type="GO" id="GO:0005524">
    <property type="term" value="F:ATP binding"/>
    <property type="evidence" value="ECO:0007669"/>
    <property type="project" value="UniProtKB-KW"/>
</dbReference>
<evidence type="ECO:0000313" key="18">
    <source>
        <dbReference type="Proteomes" id="UP000427769"/>
    </source>
</evidence>
<dbReference type="GO" id="GO:0031419">
    <property type="term" value="F:cobalamin binding"/>
    <property type="evidence" value="ECO:0007669"/>
    <property type="project" value="UniProtKB-KW"/>
</dbReference>
<protein>
    <recommendedName>
        <fullName evidence="13">Vitamin B12-dependent ribonucleotide reductase</fullName>
        <ecNumber evidence="13">1.17.4.1</ecNumber>
    </recommendedName>
</protein>
<dbReference type="PANTHER" id="PTHR43371:SF1">
    <property type="entry name" value="RIBONUCLEOSIDE-DIPHOSPHATE REDUCTASE"/>
    <property type="match status" value="1"/>
</dbReference>
<evidence type="ECO:0000256" key="10">
    <source>
        <dbReference type="ARBA" id="ARBA00023285"/>
    </source>
</evidence>
<dbReference type="EC" id="1.17.4.1" evidence="13"/>
<evidence type="ECO:0000256" key="1">
    <source>
        <dbReference type="ARBA" id="ARBA00001922"/>
    </source>
</evidence>
<evidence type="ECO:0000256" key="11">
    <source>
        <dbReference type="ARBA" id="ARBA00025437"/>
    </source>
</evidence>
<dbReference type="InterPro" id="IPR008926">
    <property type="entry name" value="RNR_R1-su_N"/>
</dbReference>
<comment type="similarity">
    <text evidence="2 13">Belongs to the ribonucleoside diphosphate reductase class-2 family.</text>
</comment>
<evidence type="ECO:0000259" key="15">
    <source>
        <dbReference type="Pfam" id="PF02867"/>
    </source>
</evidence>
<accession>A0A5K7Z5V5</accession>
<dbReference type="NCBIfam" id="NF006417">
    <property type="entry name" value="PRK08665.1"/>
    <property type="match status" value="1"/>
</dbReference>
<dbReference type="GO" id="GO:0009263">
    <property type="term" value="P:deoxyribonucleotide biosynthetic process"/>
    <property type="evidence" value="ECO:0007669"/>
    <property type="project" value="UniProtKB-KW"/>
</dbReference>
<feature type="domain" description="Ribonucleotide reductase large subunit N-terminal" evidence="14">
    <location>
        <begin position="98"/>
        <end position="179"/>
    </location>
</feature>
<evidence type="ECO:0000256" key="12">
    <source>
        <dbReference type="ARBA" id="ARBA00047754"/>
    </source>
</evidence>
<keyword evidence="8" id="KW-0215">Deoxyribonucleotide synthesis</keyword>
<dbReference type="CDD" id="cd02888">
    <property type="entry name" value="RNR_II_dimer"/>
    <property type="match status" value="1"/>
</dbReference>
<comment type="cofactor">
    <cofactor evidence="1 13">
        <name>adenosylcob(III)alamin</name>
        <dbReference type="ChEBI" id="CHEBI:18408"/>
    </cofactor>
</comment>
<dbReference type="OrthoDB" id="9762933at2"/>
<evidence type="ECO:0000256" key="2">
    <source>
        <dbReference type="ARBA" id="ARBA00007405"/>
    </source>
</evidence>
<reference evidence="17 18" key="1">
    <citation type="submission" date="2019-11" db="EMBL/GenBank/DDBJ databases">
        <title>Comparative genomics of hydrocarbon-degrading Desulfosarcina strains.</title>
        <authorList>
            <person name="Watanabe M."/>
            <person name="Kojima H."/>
            <person name="Fukui M."/>
        </authorList>
    </citation>
    <scope>NUCLEOTIDE SEQUENCE [LARGE SCALE GENOMIC DNA]</scope>
    <source>
        <strain evidence="17 18">PP31</strain>
    </source>
</reference>
<dbReference type="InterPro" id="IPR013509">
    <property type="entry name" value="RNR_lsu_N"/>
</dbReference>
<dbReference type="Proteomes" id="UP000427769">
    <property type="component" value="Chromosome"/>
</dbReference>
<dbReference type="InterPro" id="IPR013344">
    <property type="entry name" value="RNR_NrdJ/NrdZ"/>
</dbReference>
<feature type="domain" description="TSCPD" evidence="16">
    <location>
        <begin position="681"/>
        <end position="782"/>
    </location>
</feature>
<gene>
    <name evidence="17" type="ORF">DSCW_24480</name>
</gene>
<dbReference type="Pfam" id="PF02867">
    <property type="entry name" value="Ribonuc_red_lgC"/>
    <property type="match status" value="1"/>
</dbReference>
<proteinExistence type="inferred from homology"/>
<evidence type="ECO:0000256" key="5">
    <source>
        <dbReference type="ARBA" id="ARBA00022741"/>
    </source>
</evidence>
<sequence>MTQKSKILIVDDGNVDLNTHVWDDQVFCKSLIGANAVNKSQAEEIARFIRSTIDRMDLKHITSPMVDEMIKAKLAEYGLDAGGAIRLTRDMFVRNGIDLSPNAKTVLERRYLKKDIDGRIQETPAQMFHRVARHIAKAEKNYDENADIRKVTETFYNLMTDFRFLPNSPTLMNAGRRLGQLAACFVLPVEDSMEGIFSSLKNAAVIHKSGGGTGFSFSRLRPKNSMVGTTGGIASGPISFMKIFNTATEQVKQGGTRRGANMAILRVDHPDIMEFIHCKTANTELNNFNISVGITEAFMEAVQSDAEYDLIDPRDRRPVARLNARQVYADLVEQAWKNGDPGIVFLDRINRDNPTPELGEIESTNPCGEQPLLPMEACNLGSINLAKFVTGSADAARIDYESLKETVWTAVRFLDNTIDMSRYPLAEIDRMVKGNRKIGLGIMGFADLLFQLQIPYSSERALEVAEEVMGFIQAESHKASFELAKQRGTFPNREKSCFGGDSQKAYRNATTTTIAPTGTLSIISNCSSGIEPLFALSFVRTVMDNDKLMEVNPYFEAVARQQGFYSEALMEDIAGAGTIAHMDGIPEDIKNVFVTAHDISPEWHLRMQAAFQNHTDNAVSKTVNLARDATVEDVRKIYDLAWQLGCKGVTIYRDGSKENQVLSFSSAKKEEDAFMTAVRKRPDTLDGFTTRVKTGLGQLYVTVTEYHGKPFEVFATIGKSGRSTTAKTEAIGRLVSLAFRSGVTVDKVVEQLKGIGGEHPVFQKGGLVLSIPDAIARVLEKRYLKDERTKRKGGCLIGEVCPECGQTVSFEEGCMTCHFCGFTKCG</sequence>
<dbReference type="RefSeq" id="WP_155303990.1">
    <property type="nucleotide sequence ID" value="NZ_AP021875.1"/>
</dbReference>
<organism evidence="17 18">
    <name type="scientific">Desulfosarcina widdelii</name>
    <dbReference type="NCBI Taxonomy" id="947919"/>
    <lineage>
        <taxon>Bacteria</taxon>
        <taxon>Pseudomonadati</taxon>
        <taxon>Thermodesulfobacteriota</taxon>
        <taxon>Desulfobacteria</taxon>
        <taxon>Desulfobacterales</taxon>
        <taxon>Desulfosarcinaceae</taxon>
        <taxon>Desulfosarcina</taxon>
    </lineage>
</organism>
<dbReference type="Pfam" id="PF12637">
    <property type="entry name" value="TSCPD"/>
    <property type="match status" value="1"/>
</dbReference>
<keyword evidence="7 13" id="KW-0560">Oxidoreductase</keyword>
<evidence type="ECO:0000256" key="8">
    <source>
        <dbReference type="ARBA" id="ARBA00023116"/>
    </source>
</evidence>
<comment type="function">
    <text evidence="11 13">Catalyzes the reduction of ribonucleotides to deoxyribonucleotides. May function to provide a pool of deoxyribonucleotide precursors for DNA repair during oxygen limitation and/or for immediate growth after restoration of oxygen.</text>
</comment>
<dbReference type="InterPro" id="IPR024434">
    <property type="entry name" value="TSCPD_dom"/>
</dbReference>
<dbReference type="AlphaFoldDB" id="A0A5K7Z5V5"/>
<dbReference type="NCBIfam" id="TIGR02504">
    <property type="entry name" value="NrdJ_Z"/>
    <property type="match status" value="1"/>
</dbReference>
<dbReference type="PRINTS" id="PR01183">
    <property type="entry name" value="RIBORDTASEM1"/>
</dbReference>
<dbReference type="KEGG" id="dwd:DSCW_24480"/>
<evidence type="ECO:0000256" key="6">
    <source>
        <dbReference type="ARBA" id="ARBA00022840"/>
    </source>
</evidence>
<dbReference type="FunFam" id="3.20.70.20:FF:000018">
    <property type="entry name" value="Vitamin B12-dependent ribonucleotide reductase"/>
    <property type="match status" value="1"/>
</dbReference>
<dbReference type="Gene3D" id="3.20.70.20">
    <property type="match status" value="1"/>
</dbReference>
<evidence type="ECO:0000256" key="13">
    <source>
        <dbReference type="RuleBase" id="RU364064"/>
    </source>
</evidence>
<dbReference type="GO" id="GO:0071897">
    <property type="term" value="P:DNA biosynthetic process"/>
    <property type="evidence" value="ECO:0007669"/>
    <property type="project" value="UniProtKB-KW"/>
</dbReference>
<evidence type="ECO:0000256" key="4">
    <source>
        <dbReference type="ARBA" id="ARBA00022634"/>
    </source>
</evidence>
<keyword evidence="10 13" id="KW-0170">Cobalt</keyword>
<dbReference type="Pfam" id="PF00317">
    <property type="entry name" value="Ribonuc_red_lgN"/>
    <property type="match status" value="1"/>
</dbReference>
<dbReference type="EMBL" id="AP021875">
    <property type="protein sequence ID" value="BBO75031.1"/>
    <property type="molecule type" value="Genomic_DNA"/>
</dbReference>
<dbReference type="PANTHER" id="PTHR43371">
    <property type="entry name" value="VITAMIN B12-DEPENDENT RIBONUCLEOTIDE REDUCTASE"/>
    <property type="match status" value="1"/>
</dbReference>
<comment type="catalytic activity">
    <reaction evidence="12 13">
        <text>a 2'-deoxyribonucleoside 5'-diphosphate + [thioredoxin]-disulfide + H2O = a ribonucleoside 5'-diphosphate + [thioredoxin]-dithiol</text>
        <dbReference type="Rhea" id="RHEA:23252"/>
        <dbReference type="Rhea" id="RHEA-COMP:10698"/>
        <dbReference type="Rhea" id="RHEA-COMP:10700"/>
        <dbReference type="ChEBI" id="CHEBI:15377"/>
        <dbReference type="ChEBI" id="CHEBI:29950"/>
        <dbReference type="ChEBI" id="CHEBI:50058"/>
        <dbReference type="ChEBI" id="CHEBI:57930"/>
        <dbReference type="ChEBI" id="CHEBI:73316"/>
        <dbReference type="EC" id="1.17.4.1"/>
    </reaction>
</comment>
<evidence type="ECO:0000256" key="7">
    <source>
        <dbReference type="ARBA" id="ARBA00023002"/>
    </source>
</evidence>